<dbReference type="GO" id="GO:0005524">
    <property type="term" value="F:ATP binding"/>
    <property type="evidence" value="ECO:0007669"/>
    <property type="project" value="UniProtKB-UniRule"/>
</dbReference>
<dbReference type="AlphaFoldDB" id="A0AAN9BLH9"/>
<feature type="binding site" evidence="3">
    <location>
        <position position="52"/>
    </location>
    <ligand>
        <name>ATP</name>
        <dbReference type="ChEBI" id="CHEBI:30616"/>
    </ligand>
</feature>
<evidence type="ECO:0000256" key="4">
    <source>
        <dbReference type="SAM" id="MobiDB-lite"/>
    </source>
</evidence>
<feature type="compositionally biased region" description="Low complexity" evidence="4">
    <location>
        <begin position="593"/>
        <end position="606"/>
    </location>
</feature>
<dbReference type="EMBL" id="JBAMIC010000004">
    <property type="protein sequence ID" value="KAK7107697.1"/>
    <property type="molecule type" value="Genomic_DNA"/>
</dbReference>
<dbReference type="GO" id="GO:0005737">
    <property type="term" value="C:cytoplasm"/>
    <property type="evidence" value="ECO:0007669"/>
    <property type="project" value="TreeGrafter"/>
</dbReference>
<sequence>MSRDPREADPERRKKVGQYVLGPCLGEGSFAKVRIGTHTISKEKVAVKIVLKRVIIRRDVARRNFRREALLLQHVCHPNIVCLFEAMETPNSYYLVFELADNGNLLNYLTERRCLEEQESRHFFRQIVSAVDHLHRSGIVHRDLKLDNFLLNKNWDVKIVDFGLSALCQRETTLHTQCGSPLYAAPEIFGNRRYGTAVDLWSLGVCLYATVVGRLPFVPDPPTNLPLLHALILKGVVLPTFLSPSLQQLLSGLLEVQESRRLSITDLLHQSWVTCNGNQPIPRFLPIAKAPPPCVDTNVVRYMTTMFRFGESDVIHSVTERKLNASSATYHLLKRHTESQNSTEERTAAVEGDIRATSRYSKATDRSEVLSEGRQNLRPHVLINNRSQNQDADGGVGGNSNGNSHNPSNYKECILYLKEARCGISLSGRSLAKLQKDIGTVDVVAASSKSRDALLHKLPLLNSQRHPLGNSLHGNGGTSGQCYDSMRQYLHPVPSPDVRLNVMGRPVLKRRGIKGESLGSGDRGRSSTDTENNLTVIDRPEAKNLSSNSNYNRVSVNLSSLGIPKAPPVPPNTAQGARFYQDQQISLRRDSSPRSSVSSPRLESSLQDPFNSDTWRNVSRHDPRLSAESEAQYGGGPGSVAYVGPLSSPKALTNREENETAKKHKYFLVRQLGSETIHRRNFREAETLEPLMSKSLAPTKVSNNHDDSSNDDDDKYDDEDDESPRPRTSDGFRAESLDHGQFLTPVIRVTITSTAKQ</sequence>
<dbReference type="InterPro" id="IPR008271">
    <property type="entry name" value="Ser/Thr_kinase_AS"/>
</dbReference>
<proteinExistence type="predicted"/>
<dbReference type="PROSITE" id="PS00107">
    <property type="entry name" value="PROTEIN_KINASE_ATP"/>
    <property type="match status" value="1"/>
</dbReference>
<gene>
    <name evidence="6" type="ORF">V1264_015577</name>
</gene>
<evidence type="ECO:0000256" key="3">
    <source>
        <dbReference type="PROSITE-ProRule" id="PRU10141"/>
    </source>
</evidence>
<dbReference type="FunFam" id="1.10.510.10:FF:000571">
    <property type="entry name" value="Maternal embryonic leucine zipper kinase"/>
    <property type="match status" value="1"/>
</dbReference>
<evidence type="ECO:0000259" key="5">
    <source>
        <dbReference type="PROSITE" id="PS50011"/>
    </source>
</evidence>
<dbReference type="GO" id="GO:0004674">
    <property type="term" value="F:protein serine/threonine kinase activity"/>
    <property type="evidence" value="ECO:0007669"/>
    <property type="project" value="TreeGrafter"/>
</dbReference>
<feature type="compositionally biased region" description="Polar residues" evidence="4">
    <location>
        <begin position="607"/>
        <end position="617"/>
    </location>
</feature>
<keyword evidence="2 3" id="KW-0067">ATP-binding</keyword>
<evidence type="ECO:0000256" key="2">
    <source>
        <dbReference type="ARBA" id="ARBA00022840"/>
    </source>
</evidence>
<dbReference type="Proteomes" id="UP001374579">
    <property type="component" value="Unassembled WGS sequence"/>
</dbReference>
<dbReference type="PANTHER" id="PTHR24346:SF79">
    <property type="entry name" value="PROTEIN KINASE DOMAIN-CONTAINING PROTEIN"/>
    <property type="match status" value="1"/>
</dbReference>
<feature type="compositionally biased region" description="Basic and acidic residues" evidence="4">
    <location>
        <begin position="723"/>
        <end position="738"/>
    </location>
</feature>
<feature type="compositionally biased region" description="Acidic residues" evidence="4">
    <location>
        <begin position="709"/>
        <end position="722"/>
    </location>
</feature>
<organism evidence="6 7">
    <name type="scientific">Littorina saxatilis</name>
    <dbReference type="NCBI Taxonomy" id="31220"/>
    <lineage>
        <taxon>Eukaryota</taxon>
        <taxon>Metazoa</taxon>
        <taxon>Spiralia</taxon>
        <taxon>Lophotrochozoa</taxon>
        <taxon>Mollusca</taxon>
        <taxon>Gastropoda</taxon>
        <taxon>Caenogastropoda</taxon>
        <taxon>Littorinimorpha</taxon>
        <taxon>Littorinoidea</taxon>
        <taxon>Littorinidae</taxon>
        <taxon>Littorina</taxon>
    </lineage>
</organism>
<dbReference type="SUPFAM" id="SSF56112">
    <property type="entry name" value="Protein kinase-like (PK-like)"/>
    <property type="match status" value="1"/>
</dbReference>
<feature type="region of interest" description="Disordered" evidence="4">
    <location>
        <begin position="688"/>
        <end position="739"/>
    </location>
</feature>
<name>A0AAN9BLH9_9CAEN</name>
<feature type="domain" description="Protein kinase" evidence="5">
    <location>
        <begin position="19"/>
        <end position="273"/>
    </location>
</feature>
<evidence type="ECO:0000313" key="7">
    <source>
        <dbReference type="Proteomes" id="UP001374579"/>
    </source>
</evidence>
<accession>A0AAN9BLH9</accession>
<keyword evidence="1 3" id="KW-0547">Nucleotide-binding</keyword>
<protein>
    <recommendedName>
        <fullName evidence="5">Protein kinase domain-containing protein</fullName>
    </recommendedName>
</protein>
<evidence type="ECO:0000313" key="6">
    <source>
        <dbReference type="EMBL" id="KAK7107697.1"/>
    </source>
</evidence>
<dbReference type="InterPro" id="IPR017441">
    <property type="entry name" value="Protein_kinase_ATP_BS"/>
</dbReference>
<comment type="caution">
    <text evidence="6">The sequence shown here is derived from an EMBL/GenBank/DDBJ whole genome shotgun (WGS) entry which is preliminary data.</text>
</comment>
<feature type="region of interest" description="Disordered" evidence="4">
    <location>
        <begin position="511"/>
        <end position="549"/>
    </location>
</feature>
<dbReference type="PANTHER" id="PTHR24346">
    <property type="entry name" value="MAP/MICROTUBULE AFFINITY-REGULATING KINASE"/>
    <property type="match status" value="1"/>
</dbReference>
<keyword evidence="7" id="KW-1185">Reference proteome</keyword>
<dbReference type="GO" id="GO:0035556">
    <property type="term" value="P:intracellular signal transduction"/>
    <property type="evidence" value="ECO:0007669"/>
    <property type="project" value="TreeGrafter"/>
</dbReference>
<feature type="region of interest" description="Disordered" evidence="4">
    <location>
        <begin position="335"/>
        <end position="407"/>
    </location>
</feature>
<dbReference type="Pfam" id="PF00069">
    <property type="entry name" value="Pkinase"/>
    <property type="match status" value="1"/>
</dbReference>
<dbReference type="InterPro" id="IPR011009">
    <property type="entry name" value="Kinase-like_dom_sf"/>
</dbReference>
<dbReference type="PROSITE" id="PS00108">
    <property type="entry name" value="PROTEIN_KINASE_ST"/>
    <property type="match status" value="1"/>
</dbReference>
<dbReference type="Gene3D" id="1.10.510.10">
    <property type="entry name" value="Transferase(Phosphotransferase) domain 1"/>
    <property type="match status" value="1"/>
</dbReference>
<feature type="region of interest" description="Disordered" evidence="4">
    <location>
        <begin position="584"/>
        <end position="659"/>
    </location>
</feature>
<dbReference type="PROSITE" id="PS50011">
    <property type="entry name" value="PROTEIN_KINASE_DOM"/>
    <property type="match status" value="1"/>
</dbReference>
<feature type="compositionally biased region" description="Basic and acidic residues" evidence="4">
    <location>
        <begin position="335"/>
        <end position="371"/>
    </location>
</feature>
<dbReference type="SMART" id="SM00220">
    <property type="entry name" value="S_TKc"/>
    <property type="match status" value="1"/>
</dbReference>
<dbReference type="InterPro" id="IPR000719">
    <property type="entry name" value="Prot_kinase_dom"/>
</dbReference>
<evidence type="ECO:0000256" key="1">
    <source>
        <dbReference type="ARBA" id="ARBA00022741"/>
    </source>
</evidence>
<reference evidence="6 7" key="1">
    <citation type="submission" date="2024-02" db="EMBL/GenBank/DDBJ databases">
        <title>Chromosome-scale genome assembly of the rough periwinkle Littorina saxatilis.</title>
        <authorList>
            <person name="De Jode A."/>
            <person name="Faria R."/>
            <person name="Formenti G."/>
            <person name="Sims Y."/>
            <person name="Smith T.P."/>
            <person name="Tracey A."/>
            <person name="Wood J.M.D."/>
            <person name="Zagrodzka Z.B."/>
            <person name="Johannesson K."/>
            <person name="Butlin R.K."/>
            <person name="Leder E.H."/>
        </authorList>
    </citation>
    <scope>NUCLEOTIDE SEQUENCE [LARGE SCALE GENOMIC DNA]</scope>
    <source>
        <strain evidence="6">Snail1</strain>
        <tissue evidence="6">Muscle</tissue>
    </source>
</reference>